<dbReference type="Proteomes" id="UP000184267">
    <property type="component" value="Unassembled WGS sequence"/>
</dbReference>
<protein>
    <submittedName>
        <fullName evidence="1">Uncharacterized protein</fullName>
    </submittedName>
</protein>
<dbReference type="OrthoDB" id="3219836at2759"/>
<name>A0A1M2W426_TRAPU</name>
<keyword evidence="2" id="KW-1185">Reference proteome</keyword>
<organism evidence="1 2">
    <name type="scientific">Trametes pubescens</name>
    <name type="common">White-rot fungus</name>
    <dbReference type="NCBI Taxonomy" id="154538"/>
    <lineage>
        <taxon>Eukaryota</taxon>
        <taxon>Fungi</taxon>
        <taxon>Dikarya</taxon>
        <taxon>Basidiomycota</taxon>
        <taxon>Agaricomycotina</taxon>
        <taxon>Agaricomycetes</taxon>
        <taxon>Polyporales</taxon>
        <taxon>Polyporaceae</taxon>
        <taxon>Trametes</taxon>
    </lineage>
</organism>
<dbReference type="OMA" id="WKEDSAM"/>
<dbReference type="AlphaFoldDB" id="A0A1M2W426"/>
<dbReference type="EMBL" id="MNAD01000277">
    <property type="protein sequence ID" value="OJT14553.1"/>
    <property type="molecule type" value="Genomic_DNA"/>
</dbReference>
<evidence type="ECO:0000313" key="2">
    <source>
        <dbReference type="Proteomes" id="UP000184267"/>
    </source>
</evidence>
<dbReference type="STRING" id="154538.A0A1M2W426"/>
<comment type="caution">
    <text evidence="1">The sequence shown here is derived from an EMBL/GenBank/DDBJ whole genome shotgun (WGS) entry which is preliminary data.</text>
</comment>
<accession>A0A1M2W426</accession>
<evidence type="ECO:0000313" key="1">
    <source>
        <dbReference type="EMBL" id="OJT14553.1"/>
    </source>
</evidence>
<sequence length="164" mass="17648">MLATSPPSVAAAFTSAARQRLVRVRAAEVPDTAGIFVAESGGNEAAPSEKLEGILLRVRTLYGSGMGFASLKTLARVVGATVGLRWKEDSAMEDTLATIDADISQAIQSAKEEIDGGRVTDLQEAREVVDELRAAITESQMDTKKWDGGFPFERAEASLEYWRV</sequence>
<proteinExistence type="predicted"/>
<gene>
    <name evidence="1" type="ORF">TRAPUB_8886</name>
</gene>
<reference evidence="1 2" key="1">
    <citation type="submission" date="2016-10" db="EMBL/GenBank/DDBJ databases">
        <title>Genome sequence of the basidiomycete white-rot fungus Trametes pubescens.</title>
        <authorList>
            <person name="Makela M.R."/>
            <person name="Granchi Z."/>
            <person name="Peng M."/>
            <person name="De Vries R.P."/>
            <person name="Grigoriev I."/>
            <person name="Riley R."/>
            <person name="Hilden K."/>
        </authorList>
    </citation>
    <scope>NUCLEOTIDE SEQUENCE [LARGE SCALE GENOMIC DNA]</scope>
    <source>
        <strain evidence="1 2">FBCC735</strain>
    </source>
</reference>